<dbReference type="PANTHER" id="PTHR38167">
    <property type="entry name" value="C2H2-TYPE DOMAIN-CONTAINING PROTEIN"/>
    <property type="match status" value="1"/>
</dbReference>
<name>A0AAD6ITT4_DREDA</name>
<accession>A0AAD6ITT4</accession>
<evidence type="ECO:0000313" key="3">
    <source>
        <dbReference type="Proteomes" id="UP001221413"/>
    </source>
</evidence>
<proteinExistence type="predicted"/>
<dbReference type="PANTHER" id="PTHR38167:SF1">
    <property type="entry name" value="C2H2-TYPE DOMAIN-CONTAINING PROTEIN"/>
    <property type="match status" value="1"/>
</dbReference>
<organism evidence="2 3">
    <name type="scientific">Drechslerella dactyloides</name>
    <name type="common">Nematode-trapping fungus</name>
    <name type="synonym">Arthrobotrys dactyloides</name>
    <dbReference type="NCBI Taxonomy" id="74499"/>
    <lineage>
        <taxon>Eukaryota</taxon>
        <taxon>Fungi</taxon>
        <taxon>Dikarya</taxon>
        <taxon>Ascomycota</taxon>
        <taxon>Pezizomycotina</taxon>
        <taxon>Orbiliomycetes</taxon>
        <taxon>Orbiliales</taxon>
        <taxon>Orbiliaceae</taxon>
        <taxon>Drechslerella</taxon>
    </lineage>
</organism>
<reference evidence="2" key="1">
    <citation type="submission" date="2023-01" db="EMBL/GenBank/DDBJ databases">
        <title>The chitinases involved in constricting ring structure development in the nematode-trapping fungus Drechslerella dactyloides.</title>
        <authorList>
            <person name="Wang R."/>
            <person name="Zhang L."/>
            <person name="Tang P."/>
            <person name="Li S."/>
            <person name="Liang L."/>
        </authorList>
    </citation>
    <scope>NUCLEOTIDE SEQUENCE</scope>
    <source>
        <strain evidence="2">YMF1.00031</strain>
    </source>
</reference>
<keyword evidence="3" id="KW-1185">Reference proteome</keyword>
<dbReference type="AlphaFoldDB" id="A0AAD6ITT4"/>
<comment type="caution">
    <text evidence="2">The sequence shown here is derived from an EMBL/GenBank/DDBJ whole genome shotgun (WGS) entry which is preliminary data.</text>
</comment>
<feature type="region of interest" description="Disordered" evidence="1">
    <location>
        <begin position="136"/>
        <end position="200"/>
    </location>
</feature>
<evidence type="ECO:0000313" key="2">
    <source>
        <dbReference type="EMBL" id="KAJ6258257.1"/>
    </source>
</evidence>
<gene>
    <name evidence="2" type="ORF">Dda_7176</name>
</gene>
<protein>
    <submittedName>
        <fullName evidence="2">Uncharacterized protein</fullName>
    </submittedName>
</protein>
<feature type="compositionally biased region" description="Acidic residues" evidence="1">
    <location>
        <begin position="157"/>
        <end position="200"/>
    </location>
</feature>
<dbReference type="EMBL" id="JAQGDS010000009">
    <property type="protein sequence ID" value="KAJ6258257.1"/>
    <property type="molecule type" value="Genomic_DNA"/>
</dbReference>
<evidence type="ECO:0000256" key="1">
    <source>
        <dbReference type="SAM" id="MobiDB-lite"/>
    </source>
</evidence>
<dbReference type="Proteomes" id="UP001221413">
    <property type="component" value="Unassembled WGS sequence"/>
</dbReference>
<sequence length="200" mass="23076">MIDIFEVIQAAPEAHVRTLLRLLCESDFDIKKTAIDINTKIVELQHPSDGSKKRKRTGETEILYCMYCEDCYVEEDNTATSCAYHPGDPEPDEDFFAEHDEASQGRLDDPWTMNEYPEGYVMTCCGRNKTEKGCKIGRHVSGSKPQKPKNGEHERELADEEEEDEEDEEEYDEEDEEEDEEEEEEEGYEEANEADEDGKN</sequence>